<comment type="caution">
    <text evidence="3">The sequence shown here is derived from an EMBL/GenBank/DDBJ whole genome shotgun (WGS) entry which is preliminary data.</text>
</comment>
<feature type="domain" description="Carbohydrate kinase PfkB" evidence="2">
    <location>
        <begin position="127"/>
        <end position="403"/>
    </location>
</feature>
<dbReference type="Pfam" id="PF00294">
    <property type="entry name" value="PfkB"/>
    <property type="match status" value="1"/>
</dbReference>
<dbReference type="AlphaFoldDB" id="A0A9D4TNQ6"/>
<dbReference type="EMBL" id="SIDB01000007">
    <property type="protein sequence ID" value="KAI3430419.1"/>
    <property type="molecule type" value="Genomic_DNA"/>
</dbReference>
<evidence type="ECO:0000259" key="2">
    <source>
        <dbReference type="Pfam" id="PF00294"/>
    </source>
</evidence>
<dbReference type="Proteomes" id="UP001055712">
    <property type="component" value="Unassembled WGS sequence"/>
</dbReference>
<reference evidence="3" key="2">
    <citation type="submission" date="2020-11" db="EMBL/GenBank/DDBJ databases">
        <authorList>
            <person name="Cecchin M."/>
            <person name="Marcolungo L."/>
            <person name="Rossato M."/>
            <person name="Girolomoni L."/>
            <person name="Cosentino E."/>
            <person name="Cuine S."/>
            <person name="Li-Beisson Y."/>
            <person name="Delledonne M."/>
            <person name="Ballottari M."/>
        </authorList>
    </citation>
    <scope>NUCLEOTIDE SEQUENCE</scope>
    <source>
        <strain evidence="3">211/11P</strain>
        <tissue evidence="3">Whole cell</tissue>
    </source>
</reference>
<gene>
    <name evidence="3" type="ORF">D9Q98_005014</name>
</gene>
<evidence type="ECO:0000313" key="3">
    <source>
        <dbReference type="EMBL" id="KAI3430419.1"/>
    </source>
</evidence>
<feature type="region of interest" description="Disordered" evidence="1">
    <location>
        <begin position="1"/>
        <end position="21"/>
    </location>
</feature>
<evidence type="ECO:0000256" key="1">
    <source>
        <dbReference type="SAM" id="MobiDB-lite"/>
    </source>
</evidence>
<dbReference type="OrthoDB" id="415590at2759"/>
<sequence length="444" mass="46864">MLAVAEPGQHSQSAVGSRKSHCITTSVNKRIVSRRPSASRRTCSTLAAAAADLTPTRAATEAATAANAGGDLDSLLPRRKQYDVVALSNLCVDIMVPVEQLPPTDTASRHRLLQQLTAQPPPTSQWEVGGNTNFLIAASRLGLRTACIGHLGPDVFGQYMQDILQTEHVRTIEPVAVERLSAEQGQTLLCFVLVDPAGRHAFCSRYDFGPWPLLSFVRGLPDGVTHVLRNTAAVFINGFTFDELPVEAVIGAARTAQEAGAAVFFDPGPRSWTFSEGERKAALDAVLDVADVVCMTEEEAEAVTGGQQGAEAQARFILGRPGARTEWCVIKRGAEGAVLASRTATQLYSQQALQVDVRDTVGCGDSFAAALVLGFTRGHSIPAVMALANAVGAATAMGAGAGRNVADAMRVQSLLRLAVPGCTDGRHLDALDVLHSSLSSMDSE</sequence>
<dbReference type="InterPro" id="IPR011611">
    <property type="entry name" value="PfkB_dom"/>
</dbReference>
<protein>
    <recommendedName>
        <fullName evidence="2">Carbohydrate kinase PfkB domain-containing protein</fullName>
    </recommendedName>
</protein>
<proteinExistence type="predicted"/>
<dbReference type="SUPFAM" id="SSF53613">
    <property type="entry name" value="Ribokinase-like"/>
    <property type="match status" value="1"/>
</dbReference>
<keyword evidence="4" id="KW-1185">Reference proteome</keyword>
<dbReference type="PANTHER" id="PTHR47826:SF1">
    <property type="entry name" value="OS03G0164700 PROTEIN"/>
    <property type="match status" value="1"/>
</dbReference>
<evidence type="ECO:0000313" key="4">
    <source>
        <dbReference type="Proteomes" id="UP001055712"/>
    </source>
</evidence>
<reference evidence="3" key="1">
    <citation type="journal article" date="2019" name="Plant J.">
        <title>Chlorella vulgaris genome assembly and annotation reveals the molecular basis for metabolic acclimation to high light conditions.</title>
        <authorList>
            <person name="Cecchin M."/>
            <person name="Marcolungo L."/>
            <person name="Rossato M."/>
            <person name="Girolomoni L."/>
            <person name="Cosentino E."/>
            <person name="Cuine S."/>
            <person name="Li-Beisson Y."/>
            <person name="Delledonne M."/>
            <person name="Ballottari M."/>
        </authorList>
    </citation>
    <scope>NUCLEOTIDE SEQUENCE</scope>
    <source>
        <strain evidence="3">211/11P</strain>
    </source>
</reference>
<organism evidence="3 4">
    <name type="scientific">Chlorella vulgaris</name>
    <name type="common">Green alga</name>
    <dbReference type="NCBI Taxonomy" id="3077"/>
    <lineage>
        <taxon>Eukaryota</taxon>
        <taxon>Viridiplantae</taxon>
        <taxon>Chlorophyta</taxon>
        <taxon>core chlorophytes</taxon>
        <taxon>Trebouxiophyceae</taxon>
        <taxon>Chlorellales</taxon>
        <taxon>Chlorellaceae</taxon>
        <taxon>Chlorella clade</taxon>
        <taxon>Chlorella</taxon>
    </lineage>
</organism>
<accession>A0A9D4TNQ6</accession>
<dbReference type="InterPro" id="IPR029056">
    <property type="entry name" value="Ribokinase-like"/>
</dbReference>
<name>A0A9D4TNQ6_CHLVU</name>
<dbReference type="PANTHER" id="PTHR47826">
    <property type="entry name" value="OS03G0164700 PROTEIN"/>
    <property type="match status" value="1"/>
</dbReference>
<dbReference type="Gene3D" id="3.40.1190.20">
    <property type="match status" value="1"/>
</dbReference>